<accession>A0A420EQ92</accession>
<dbReference type="OrthoDB" id="510842at2"/>
<dbReference type="Gene3D" id="3.90.50.10">
    <property type="entry name" value="Photosynthetic Reaction Center, subunit H, domain 2"/>
    <property type="match status" value="1"/>
</dbReference>
<proteinExistence type="predicted"/>
<reference evidence="2 4" key="1">
    <citation type="journal article" date="2018" name="Int. J. Syst. Evol. Microbiol.">
        <title>Micromonospora globbae sp. nov., an endophytic actinomycete isolated from roots of Globba winitii C. H. Wright.</title>
        <authorList>
            <person name="Kuncharoen N."/>
            <person name="Pittayakhajonwut P."/>
            <person name="Tanasupawat S."/>
        </authorList>
    </citation>
    <scope>NUCLEOTIDE SEQUENCE [LARGE SCALE GENOMIC DNA]</scope>
    <source>
        <strain evidence="2 4">WPS1-2</strain>
    </source>
</reference>
<reference evidence="3" key="2">
    <citation type="submission" date="2022-10" db="EMBL/GenBank/DDBJ databases">
        <title>The complete genomes of actinobacterial strains from the NBC collection.</title>
        <authorList>
            <person name="Joergensen T.S."/>
            <person name="Alvarez Arevalo M."/>
            <person name="Sterndorff E.B."/>
            <person name="Faurdal D."/>
            <person name="Vuksanovic O."/>
            <person name="Mourched A.-S."/>
            <person name="Charusanti P."/>
            <person name="Shaw S."/>
            <person name="Blin K."/>
            <person name="Weber T."/>
        </authorList>
    </citation>
    <scope>NUCLEOTIDE SEQUENCE</scope>
    <source>
        <strain evidence="3">NBC_00256</strain>
    </source>
</reference>
<dbReference type="InterPro" id="IPR014747">
    <property type="entry name" value="Bac_photo_RC_H_C"/>
</dbReference>
<sequence length="154" mass="16589">MPSPFDPWAWRDPSALAGGYAGASPDSPPPDDDGGPNDGGPNGRGPDAPGPGTPIELAGYRVEAVDGRIGSVDEASGDVDARYLVVDTGPWILGRKVLLPAGTVTRVDHLERTVHIDRTRQQVKDSPAFDPQEYGRPEYRDRVGDYYAESYRRG</sequence>
<protein>
    <submittedName>
        <fullName evidence="2 3">PRC-barrel domain-containing protein</fullName>
    </submittedName>
</protein>
<evidence type="ECO:0000313" key="5">
    <source>
        <dbReference type="Proteomes" id="UP001432190"/>
    </source>
</evidence>
<evidence type="ECO:0000256" key="1">
    <source>
        <dbReference type="SAM" id="MobiDB-lite"/>
    </source>
</evidence>
<dbReference type="EMBL" id="CP108084">
    <property type="protein sequence ID" value="WUP49017.1"/>
    <property type="molecule type" value="Genomic_DNA"/>
</dbReference>
<dbReference type="GO" id="GO:0019684">
    <property type="term" value="P:photosynthesis, light reaction"/>
    <property type="evidence" value="ECO:0007669"/>
    <property type="project" value="InterPro"/>
</dbReference>
<feature type="region of interest" description="Disordered" evidence="1">
    <location>
        <begin position="1"/>
        <end position="56"/>
    </location>
</feature>
<dbReference type="SUPFAM" id="SSF50346">
    <property type="entry name" value="PRC-barrel domain"/>
    <property type="match status" value="1"/>
</dbReference>
<evidence type="ECO:0000313" key="3">
    <source>
        <dbReference type="EMBL" id="WUP49017.1"/>
    </source>
</evidence>
<feature type="region of interest" description="Disordered" evidence="1">
    <location>
        <begin position="119"/>
        <end position="140"/>
    </location>
</feature>
<dbReference type="RefSeq" id="WP_120332156.1">
    <property type="nucleotide sequence ID" value="NZ_CP108084.1"/>
</dbReference>
<name>A0A420EQ92_9ACTN</name>
<keyword evidence="5" id="KW-1185">Reference proteome</keyword>
<organism evidence="2 4">
    <name type="scientific">Micromonospora globbae</name>
    <dbReference type="NCBI Taxonomy" id="1894969"/>
    <lineage>
        <taxon>Bacteria</taxon>
        <taxon>Bacillati</taxon>
        <taxon>Actinomycetota</taxon>
        <taxon>Actinomycetes</taxon>
        <taxon>Micromonosporales</taxon>
        <taxon>Micromonosporaceae</taxon>
        <taxon>Micromonospora</taxon>
    </lineage>
</organism>
<evidence type="ECO:0000313" key="2">
    <source>
        <dbReference type="EMBL" id="RKF22843.1"/>
    </source>
</evidence>
<dbReference type="EMBL" id="RAQQ01000047">
    <property type="protein sequence ID" value="RKF22843.1"/>
    <property type="molecule type" value="Genomic_DNA"/>
</dbReference>
<dbReference type="InterPro" id="IPR011033">
    <property type="entry name" value="PRC_barrel-like_sf"/>
</dbReference>
<dbReference type="Proteomes" id="UP000285744">
    <property type="component" value="Unassembled WGS sequence"/>
</dbReference>
<evidence type="ECO:0000313" key="4">
    <source>
        <dbReference type="Proteomes" id="UP000285744"/>
    </source>
</evidence>
<dbReference type="Proteomes" id="UP001432190">
    <property type="component" value="Chromosome"/>
</dbReference>
<dbReference type="GO" id="GO:0030077">
    <property type="term" value="C:plasma membrane light-harvesting complex"/>
    <property type="evidence" value="ECO:0007669"/>
    <property type="project" value="InterPro"/>
</dbReference>
<gene>
    <name evidence="2" type="ORF">D7I43_31225</name>
    <name evidence="3" type="ORF">OG994_26175</name>
</gene>
<dbReference type="AlphaFoldDB" id="A0A420EQ92"/>